<keyword evidence="3" id="KW-0812">Transmembrane</keyword>
<dbReference type="AlphaFoldDB" id="A8N4Y4"/>
<feature type="transmembrane region" description="Helical" evidence="3">
    <location>
        <begin position="232"/>
        <end position="251"/>
    </location>
</feature>
<feature type="compositionally biased region" description="Low complexity" evidence="2">
    <location>
        <begin position="452"/>
        <end position="461"/>
    </location>
</feature>
<keyword evidence="1" id="KW-0143">Chaperone</keyword>
<feature type="domain" description="J" evidence="4">
    <location>
        <begin position="77"/>
        <end position="142"/>
    </location>
</feature>
<feature type="region of interest" description="Disordered" evidence="2">
    <location>
        <begin position="374"/>
        <end position="620"/>
    </location>
</feature>
<feature type="compositionally biased region" description="Polar residues" evidence="2">
    <location>
        <begin position="482"/>
        <end position="496"/>
    </location>
</feature>
<dbReference type="PANTHER" id="PTHR44360">
    <property type="entry name" value="DNAJ HOMOLOG SUBFAMILY B MEMBER 9"/>
    <property type="match status" value="1"/>
</dbReference>
<dbReference type="Pfam" id="PF00226">
    <property type="entry name" value="DnaJ"/>
    <property type="match status" value="1"/>
</dbReference>
<feature type="compositionally biased region" description="Polar residues" evidence="2">
    <location>
        <begin position="586"/>
        <end position="599"/>
    </location>
</feature>
<accession>A8N4Y4</accession>
<dbReference type="OrthoDB" id="10250354at2759"/>
<dbReference type="InterPro" id="IPR001623">
    <property type="entry name" value="DnaJ_domain"/>
</dbReference>
<proteinExistence type="predicted"/>
<dbReference type="SMART" id="SM00271">
    <property type="entry name" value="DnaJ"/>
    <property type="match status" value="1"/>
</dbReference>
<dbReference type="EMBL" id="AACS02000003">
    <property type="protein sequence ID" value="EAU91917.1"/>
    <property type="molecule type" value="Genomic_DNA"/>
</dbReference>
<gene>
    <name evidence="5" type="ORF">CC1G_04684</name>
</gene>
<dbReference type="InParanoid" id="A8N4Y4"/>
<dbReference type="GeneID" id="6006434"/>
<feature type="transmembrane region" description="Helical" evidence="3">
    <location>
        <begin position="189"/>
        <end position="211"/>
    </location>
</feature>
<evidence type="ECO:0000313" key="6">
    <source>
        <dbReference type="Proteomes" id="UP000001861"/>
    </source>
</evidence>
<evidence type="ECO:0000256" key="2">
    <source>
        <dbReference type="SAM" id="MobiDB-lite"/>
    </source>
</evidence>
<dbReference type="SUPFAM" id="SSF46565">
    <property type="entry name" value="Chaperone J-domain"/>
    <property type="match status" value="1"/>
</dbReference>
<dbReference type="InterPro" id="IPR036869">
    <property type="entry name" value="J_dom_sf"/>
</dbReference>
<reference evidence="5 6" key="1">
    <citation type="journal article" date="2010" name="Proc. Natl. Acad. Sci. U.S.A.">
        <title>Insights into evolution of multicellular fungi from the assembled chromosomes of the mushroom Coprinopsis cinerea (Coprinus cinereus).</title>
        <authorList>
            <person name="Stajich J.E."/>
            <person name="Wilke S.K."/>
            <person name="Ahren D."/>
            <person name="Au C.H."/>
            <person name="Birren B.W."/>
            <person name="Borodovsky M."/>
            <person name="Burns C."/>
            <person name="Canback B."/>
            <person name="Casselton L.A."/>
            <person name="Cheng C.K."/>
            <person name="Deng J."/>
            <person name="Dietrich F.S."/>
            <person name="Fargo D.C."/>
            <person name="Farman M.L."/>
            <person name="Gathman A.C."/>
            <person name="Goldberg J."/>
            <person name="Guigo R."/>
            <person name="Hoegger P.J."/>
            <person name="Hooker J.B."/>
            <person name="Huggins A."/>
            <person name="James T.Y."/>
            <person name="Kamada T."/>
            <person name="Kilaru S."/>
            <person name="Kodira C."/>
            <person name="Kues U."/>
            <person name="Kupfer D."/>
            <person name="Kwan H.S."/>
            <person name="Lomsadze A."/>
            <person name="Li W."/>
            <person name="Lilly W.W."/>
            <person name="Ma L.J."/>
            <person name="Mackey A.J."/>
            <person name="Manning G."/>
            <person name="Martin F."/>
            <person name="Muraguchi H."/>
            <person name="Natvig D.O."/>
            <person name="Palmerini H."/>
            <person name="Ramesh M.A."/>
            <person name="Rehmeyer C.J."/>
            <person name="Roe B.A."/>
            <person name="Shenoy N."/>
            <person name="Stanke M."/>
            <person name="Ter-Hovhannisyan V."/>
            <person name="Tunlid A."/>
            <person name="Velagapudi R."/>
            <person name="Vision T.J."/>
            <person name="Zeng Q."/>
            <person name="Zolan M.E."/>
            <person name="Pukkila P.J."/>
        </authorList>
    </citation>
    <scope>NUCLEOTIDE SEQUENCE [LARGE SCALE GENOMIC DNA]</scope>
    <source>
        <strain evidence="6">Okayama-7 / 130 / ATCC MYA-4618 / FGSC 9003</strain>
    </source>
</reference>
<dbReference type="PANTHER" id="PTHR44360:SF1">
    <property type="entry name" value="DNAJ HOMOLOG SUBFAMILY B MEMBER 9"/>
    <property type="match status" value="1"/>
</dbReference>
<dbReference type="RefSeq" id="XP_001829995.1">
    <property type="nucleotide sequence ID" value="XM_001829943.1"/>
</dbReference>
<dbReference type="Gene3D" id="1.10.287.110">
    <property type="entry name" value="DnaJ domain"/>
    <property type="match status" value="1"/>
</dbReference>
<dbReference type="GO" id="GO:0005783">
    <property type="term" value="C:endoplasmic reticulum"/>
    <property type="evidence" value="ECO:0007669"/>
    <property type="project" value="TreeGrafter"/>
</dbReference>
<dbReference type="InterPro" id="IPR051948">
    <property type="entry name" value="Hsp70_co-chaperone_J-domain"/>
</dbReference>
<dbReference type="PROSITE" id="PS50076">
    <property type="entry name" value="DNAJ_2"/>
    <property type="match status" value="1"/>
</dbReference>
<dbReference type="GO" id="GO:0036503">
    <property type="term" value="P:ERAD pathway"/>
    <property type="evidence" value="ECO:0007669"/>
    <property type="project" value="TreeGrafter"/>
</dbReference>
<evidence type="ECO:0000313" key="5">
    <source>
        <dbReference type="EMBL" id="EAU91917.1"/>
    </source>
</evidence>
<keyword evidence="3" id="KW-1133">Transmembrane helix</keyword>
<evidence type="ECO:0000259" key="4">
    <source>
        <dbReference type="PROSITE" id="PS50076"/>
    </source>
</evidence>
<comment type="caution">
    <text evidence="5">The sequence shown here is derived from an EMBL/GenBank/DDBJ whole genome shotgun (WGS) entry which is preliminary data.</text>
</comment>
<dbReference type="eggNOG" id="ENOG502S3QV">
    <property type="taxonomic scope" value="Eukaryota"/>
</dbReference>
<dbReference type="GO" id="GO:0051087">
    <property type="term" value="F:protein-folding chaperone binding"/>
    <property type="evidence" value="ECO:0007669"/>
    <property type="project" value="TreeGrafter"/>
</dbReference>
<feature type="transmembrane region" description="Helical" evidence="3">
    <location>
        <begin position="50"/>
        <end position="68"/>
    </location>
</feature>
<evidence type="ECO:0000256" key="3">
    <source>
        <dbReference type="SAM" id="Phobius"/>
    </source>
</evidence>
<dbReference type="CDD" id="cd06257">
    <property type="entry name" value="DnaJ"/>
    <property type="match status" value="1"/>
</dbReference>
<name>A8N4Y4_COPC7</name>
<dbReference type="STRING" id="240176.A8N4Y4"/>
<dbReference type="KEGG" id="cci:CC1G_04684"/>
<feature type="transmembrane region" description="Helical" evidence="3">
    <location>
        <begin position="163"/>
        <end position="183"/>
    </location>
</feature>
<keyword evidence="3" id="KW-0472">Membrane</keyword>
<dbReference type="VEuPathDB" id="FungiDB:CC1G_04684"/>
<protein>
    <submittedName>
        <fullName evidence="5">Chaperone DNAJ</fullName>
    </submittedName>
</protein>
<feature type="compositionally biased region" description="Pro residues" evidence="2">
    <location>
        <begin position="536"/>
        <end position="549"/>
    </location>
</feature>
<sequence>MNSLLSLGGWSIIPDLATRYTLSFIYQTPLLHRLLRLKPSNPGTPRYRKHYGTTFALVVLGYLLYTLIQQAKSMPPNFYQILNVPNTVDDAGLKVAFRQFAKRNHPDRPGVGVKGEALFIFVRDVYEALKDPAVRFAYDRFGPEVLGWRATCSTHREFLRQGLLASSGYHIVAFLVLLFWSAVGQPSPISFWRYILFAALLAAELLLILSPTPTSTLSRHTTILHLIFPHRVAYQHILFLHQFFMFMSVALTRVAPHLIPYDEYADPRVEQALLERTVQLVAVADREASKLLHTELQSIASPSPPSLASTATPRHPSFARMEPISPNTASSLMQTLQPEMEQLVIEANLKRQEGPLKSAWDAAVARAFKTFGRRAGRSREATESTGEPEQERIVENDDVDEDEEEDDSRQRTPRASRETTPTAPSPRPHHLTPNLHRYHTPDPPSSPNGRLSVPSNSASASPRPPHSPIKIKQEDEDETHILGNSSYFMVSGSPRSQHYHSTDGYRESAPPGTSPVPSSITHAQTKPTAPRTPGDLPSPRPSPSPPPQGRSPTVKPYQPAFAFGSPPTNGGGARHTSGSPAARHTPPNTNGRMQPVYTSPSPPAHVYNQLGHPGGGAGAYRSFAFPSARGYFAKGTANEEVFVDGEEGEEELRRREYIRARSLSC</sequence>
<feature type="compositionally biased region" description="Acidic residues" evidence="2">
    <location>
        <begin position="396"/>
        <end position="407"/>
    </location>
</feature>
<evidence type="ECO:0000256" key="1">
    <source>
        <dbReference type="ARBA" id="ARBA00023186"/>
    </source>
</evidence>
<organism evidence="5 6">
    <name type="scientific">Coprinopsis cinerea (strain Okayama-7 / 130 / ATCC MYA-4618 / FGSC 9003)</name>
    <name type="common">Inky cap fungus</name>
    <name type="synonym">Hormographiella aspergillata</name>
    <dbReference type="NCBI Taxonomy" id="240176"/>
    <lineage>
        <taxon>Eukaryota</taxon>
        <taxon>Fungi</taxon>
        <taxon>Dikarya</taxon>
        <taxon>Basidiomycota</taxon>
        <taxon>Agaricomycotina</taxon>
        <taxon>Agaricomycetes</taxon>
        <taxon>Agaricomycetidae</taxon>
        <taxon>Agaricales</taxon>
        <taxon>Agaricineae</taxon>
        <taxon>Psathyrellaceae</taxon>
        <taxon>Coprinopsis</taxon>
    </lineage>
</organism>
<feature type="compositionally biased region" description="Polar residues" evidence="2">
    <location>
        <begin position="515"/>
        <end position="527"/>
    </location>
</feature>
<dbReference type="Proteomes" id="UP000001861">
    <property type="component" value="Unassembled WGS sequence"/>
</dbReference>
<dbReference type="GO" id="GO:0051787">
    <property type="term" value="F:misfolded protein binding"/>
    <property type="evidence" value="ECO:0007669"/>
    <property type="project" value="TreeGrafter"/>
</dbReference>
<feature type="region of interest" description="Disordered" evidence="2">
    <location>
        <begin position="301"/>
        <end position="325"/>
    </location>
</feature>
<keyword evidence="6" id="KW-1185">Reference proteome</keyword>